<comment type="caution">
    <text evidence="3">The sequence shown here is derived from an EMBL/GenBank/DDBJ whole genome shotgun (WGS) entry which is preliminary data.</text>
</comment>
<dbReference type="CDD" id="cd00093">
    <property type="entry name" value="HTH_XRE"/>
    <property type="match status" value="1"/>
</dbReference>
<dbReference type="Gene3D" id="1.10.260.40">
    <property type="entry name" value="lambda repressor-like DNA-binding domains"/>
    <property type="match status" value="1"/>
</dbReference>
<dbReference type="Pfam" id="PF01381">
    <property type="entry name" value="HTH_3"/>
    <property type="match status" value="1"/>
</dbReference>
<feature type="domain" description="HTH cro/C1-type" evidence="2">
    <location>
        <begin position="7"/>
        <end position="61"/>
    </location>
</feature>
<dbReference type="InterPro" id="IPR010982">
    <property type="entry name" value="Lambda_DNA-bd_dom_sf"/>
</dbReference>
<evidence type="ECO:0000313" key="3">
    <source>
        <dbReference type="EMBL" id="GGP11166.1"/>
    </source>
</evidence>
<dbReference type="RefSeq" id="WP_188734516.1">
    <property type="nucleotide sequence ID" value="NZ_BMLW01000006.1"/>
</dbReference>
<accession>A0ABQ2NUZ7</accession>
<proteinExistence type="predicted"/>
<dbReference type="EMBL" id="BMLW01000006">
    <property type="protein sequence ID" value="GGP11166.1"/>
    <property type="molecule type" value="Genomic_DNA"/>
</dbReference>
<dbReference type="SMART" id="SM00530">
    <property type="entry name" value="HTH_XRE"/>
    <property type="match status" value="1"/>
</dbReference>
<evidence type="ECO:0000256" key="1">
    <source>
        <dbReference type="ARBA" id="ARBA00023125"/>
    </source>
</evidence>
<protein>
    <recommendedName>
        <fullName evidence="2">HTH cro/C1-type domain-containing protein</fullName>
    </recommendedName>
</protein>
<keyword evidence="4" id="KW-1185">Reference proteome</keyword>
<dbReference type="InterPro" id="IPR001387">
    <property type="entry name" value="Cro/C1-type_HTH"/>
</dbReference>
<sequence>MGISLKIKCERKRLGLTQESLAEKLDVSKESVGRWEREEATPTLDNCLQLRNVLGVTLDYLLKDSIETKYKYDEYVKLGEAILTSVEEEFPVDFFSKYSIFSKESNMVLPKRSVQIFLSTLDDDEKRKDMYKITKEFLYKWYKFNKINYLLPKEFKTNMALLNIDIFSSDEIGKIGMKNDIYPEKPALFLRDLLLNRLEKRCNLSKYEDQIEDFTAYKLTLKNANGEIFHPVSKYR</sequence>
<evidence type="ECO:0000313" key="4">
    <source>
        <dbReference type="Proteomes" id="UP000641206"/>
    </source>
</evidence>
<dbReference type="PANTHER" id="PTHR46558">
    <property type="entry name" value="TRACRIPTIONAL REGULATORY PROTEIN-RELATED-RELATED"/>
    <property type="match status" value="1"/>
</dbReference>
<dbReference type="SUPFAM" id="SSF47413">
    <property type="entry name" value="lambda repressor-like DNA-binding domains"/>
    <property type="match status" value="1"/>
</dbReference>
<dbReference type="Proteomes" id="UP000641206">
    <property type="component" value="Unassembled WGS sequence"/>
</dbReference>
<evidence type="ECO:0000259" key="2">
    <source>
        <dbReference type="PROSITE" id="PS50943"/>
    </source>
</evidence>
<dbReference type="PANTHER" id="PTHR46558:SF13">
    <property type="entry name" value="HTH-TYPE TRANSCRIPTIONAL REGULATOR IMMR"/>
    <property type="match status" value="1"/>
</dbReference>
<keyword evidence="1" id="KW-0238">DNA-binding</keyword>
<gene>
    <name evidence="3" type="ORF">GCM10011346_22250</name>
</gene>
<name>A0ABQ2NUZ7_9BACI</name>
<reference evidence="4" key="1">
    <citation type="journal article" date="2019" name="Int. J. Syst. Evol. Microbiol.">
        <title>The Global Catalogue of Microorganisms (GCM) 10K type strain sequencing project: providing services to taxonomists for standard genome sequencing and annotation.</title>
        <authorList>
            <consortium name="The Broad Institute Genomics Platform"/>
            <consortium name="The Broad Institute Genome Sequencing Center for Infectious Disease"/>
            <person name="Wu L."/>
            <person name="Ma J."/>
        </authorList>
    </citation>
    <scope>NUCLEOTIDE SEQUENCE [LARGE SCALE GENOMIC DNA]</scope>
    <source>
        <strain evidence="4">CGMCC 1.7693</strain>
    </source>
</reference>
<organism evidence="3 4">
    <name type="scientific">Oceanobacillus neutriphilus</name>
    <dbReference type="NCBI Taxonomy" id="531815"/>
    <lineage>
        <taxon>Bacteria</taxon>
        <taxon>Bacillati</taxon>
        <taxon>Bacillota</taxon>
        <taxon>Bacilli</taxon>
        <taxon>Bacillales</taxon>
        <taxon>Bacillaceae</taxon>
        <taxon>Oceanobacillus</taxon>
    </lineage>
</organism>
<dbReference type="PROSITE" id="PS50943">
    <property type="entry name" value="HTH_CROC1"/>
    <property type="match status" value="1"/>
</dbReference>